<evidence type="ECO:0000256" key="1">
    <source>
        <dbReference type="SAM" id="Phobius"/>
    </source>
</evidence>
<feature type="transmembrane region" description="Helical" evidence="1">
    <location>
        <begin position="58"/>
        <end position="79"/>
    </location>
</feature>
<dbReference type="HOGENOM" id="CLU_105888_0_0_3"/>
<dbReference type="InterPro" id="IPR029058">
    <property type="entry name" value="AB_hydrolase_fold"/>
</dbReference>
<organism evidence="2 3">
    <name type="scientific">Crinalium epipsammum PCC 9333</name>
    <dbReference type="NCBI Taxonomy" id="1173022"/>
    <lineage>
        <taxon>Bacteria</taxon>
        <taxon>Bacillati</taxon>
        <taxon>Cyanobacteriota</taxon>
        <taxon>Cyanophyceae</taxon>
        <taxon>Gomontiellales</taxon>
        <taxon>Gomontiellaceae</taxon>
        <taxon>Crinalium</taxon>
    </lineage>
</organism>
<evidence type="ECO:0000313" key="3">
    <source>
        <dbReference type="Proteomes" id="UP000010472"/>
    </source>
</evidence>
<dbReference type="AlphaFoldDB" id="K9VTD4"/>
<keyword evidence="1" id="KW-0812">Transmembrane</keyword>
<reference evidence="2 3" key="1">
    <citation type="submission" date="2012-06" db="EMBL/GenBank/DDBJ databases">
        <title>Finished chromosome of genome of Crinalium epipsammum PCC 9333.</title>
        <authorList>
            <consortium name="US DOE Joint Genome Institute"/>
            <person name="Gugger M."/>
            <person name="Coursin T."/>
            <person name="Rippka R."/>
            <person name="Tandeau De Marsac N."/>
            <person name="Huntemann M."/>
            <person name="Wei C.-L."/>
            <person name="Han J."/>
            <person name="Detter J.C."/>
            <person name="Han C."/>
            <person name="Tapia R."/>
            <person name="Davenport K."/>
            <person name="Daligault H."/>
            <person name="Erkkila T."/>
            <person name="Gu W."/>
            <person name="Munk A.C.C."/>
            <person name="Teshima H."/>
            <person name="Xu Y."/>
            <person name="Chain P."/>
            <person name="Chen A."/>
            <person name="Krypides N."/>
            <person name="Mavromatis K."/>
            <person name="Markowitz V."/>
            <person name="Szeto E."/>
            <person name="Ivanova N."/>
            <person name="Mikhailova N."/>
            <person name="Ovchinnikova G."/>
            <person name="Pagani I."/>
            <person name="Pati A."/>
            <person name="Goodwin L."/>
            <person name="Peters L."/>
            <person name="Pitluck S."/>
            <person name="Woyke T."/>
            <person name="Kerfeld C."/>
        </authorList>
    </citation>
    <scope>NUCLEOTIDE SEQUENCE [LARGE SCALE GENOMIC DNA]</scope>
    <source>
        <strain evidence="2 3">PCC 9333</strain>
    </source>
</reference>
<dbReference type="Proteomes" id="UP000010472">
    <property type="component" value="Chromosome"/>
</dbReference>
<name>K9VTD4_9CYAN</name>
<gene>
    <name evidence="2" type="ORF">Cri9333_0193</name>
</gene>
<dbReference type="KEGG" id="cep:Cri9333_0193"/>
<dbReference type="EMBL" id="CP003620">
    <property type="protein sequence ID" value="AFZ11191.1"/>
    <property type="molecule type" value="Genomic_DNA"/>
</dbReference>
<protein>
    <recommendedName>
        <fullName evidence="4">AB hydrolase-1 domain-containing protein</fullName>
    </recommendedName>
</protein>
<dbReference type="STRING" id="1173022.Cri9333_0193"/>
<proteinExistence type="predicted"/>
<accession>K9VTD4</accession>
<evidence type="ECO:0008006" key="4">
    <source>
        <dbReference type="Google" id="ProtNLM"/>
    </source>
</evidence>
<dbReference type="eggNOG" id="ENOG5030P5G">
    <property type="taxonomic scope" value="Bacteria"/>
</dbReference>
<sequence>MMSVIICPGVHPPELTQEFLRNLSVAPANLLIFPTEKYPAFSAIDVLQFLKENQSLDVPVVFIGFSAGVVGAIGAAWGWQLLGGEVKALIALDGWGVTLAGNFPIHRLSHDHFTHWSSALLGAGEDSFYADPPVEHLELWRSPYTVQGWWVQSITGKSEHRRWITAGHFLNMLLEQYTAISVNN</sequence>
<dbReference type="SUPFAM" id="SSF53474">
    <property type="entry name" value="alpha/beta-Hydrolases"/>
    <property type="match status" value="1"/>
</dbReference>
<dbReference type="PATRIC" id="fig|1173022.3.peg.208"/>
<evidence type="ECO:0000313" key="2">
    <source>
        <dbReference type="EMBL" id="AFZ11191.1"/>
    </source>
</evidence>
<keyword evidence="3" id="KW-1185">Reference proteome</keyword>
<keyword evidence="1" id="KW-0472">Membrane</keyword>
<keyword evidence="1" id="KW-1133">Transmembrane helix</keyword>